<dbReference type="GO" id="GO:0030145">
    <property type="term" value="F:manganese ion binding"/>
    <property type="evidence" value="ECO:0007669"/>
    <property type="project" value="UniProtKB-UniRule"/>
</dbReference>
<dbReference type="FunFam" id="1.10.10.460:FF:000001">
    <property type="entry name" value="Ribonuclease"/>
    <property type="match status" value="1"/>
</dbReference>
<comment type="function">
    <text evidence="3 14 16">Endonuclease that specifically degrades the RNA of RNA-DNA hybrids.</text>
</comment>
<proteinExistence type="inferred from homology"/>
<evidence type="ECO:0000256" key="1">
    <source>
        <dbReference type="ARBA" id="ARBA00000077"/>
    </source>
</evidence>
<dbReference type="AlphaFoldDB" id="A0A830G770"/>
<dbReference type="InterPro" id="IPR024567">
    <property type="entry name" value="RNase_HII/HIII_dom"/>
</dbReference>
<accession>A0A830G770</accession>
<evidence type="ECO:0000259" key="17">
    <source>
        <dbReference type="PROSITE" id="PS51975"/>
    </source>
</evidence>
<keyword evidence="10 14" id="KW-0479">Metal-binding</keyword>
<evidence type="ECO:0000256" key="15">
    <source>
        <dbReference type="PROSITE-ProRule" id="PRU01319"/>
    </source>
</evidence>
<dbReference type="SUPFAM" id="SSF53098">
    <property type="entry name" value="Ribonuclease H-like"/>
    <property type="match status" value="1"/>
</dbReference>
<feature type="binding site" evidence="14 15">
    <location>
        <position position="9"/>
    </location>
    <ligand>
        <name>a divalent metal cation</name>
        <dbReference type="ChEBI" id="CHEBI:60240"/>
    </ligand>
</feature>
<evidence type="ECO:0000256" key="5">
    <source>
        <dbReference type="ARBA" id="ARBA00007383"/>
    </source>
</evidence>
<dbReference type="CDD" id="cd07180">
    <property type="entry name" value="RNase_HII_archaea_like"/>
    <property type="match status" value="1"/>
</dbReference>
<dbReference type="GO" id="GO:0043137">
    <property type="term" value="P:DNA replication, removal of RNA primer"/>
    <property type="evidence" value="ECO:0007669"/>
    <property type="project" value="TreeGrafter"/>
</dbReference>
<dbReference type="OrthoDB" id="33866at2157"/>
<comment type="catalytic activity">
    <reaction evidence="1 14 15 16">
        <text>Endonucleolytic cleavage to 5'-phosphomonoester.</text>
        <dbReference type="EC" id="3.1.26.4"/>
    </reaction>
</comment>
<comment type="similarity">
    <text evidence="5 14 16">Belongs to the RNase HII family.</text>
</comment>
<evidence type="ECO:0000313" key="19">
    <source>
        <dbReference type="Proteomes" id="UP000608850"/>
    </source>
</evidence>
<comment type="caution">
    <text evidence="18">The sequence shown here is derived from an EMBL/GenBank/DDBJ whole genome shotgun (WGS) entry which is preliminary data.</text>
</comment>
<evidence type="ECO:0000313" key="18">
    <source>
        <dbReference type="EMBL" id="GGN06902.1"/>
    </source>
</evidence>
<dbReference type="GO" id="GO:0003723">
    <property type="term" value="F:RNA binding"/>
    <property type="evidence" value="ECO:0007669"/>
    <property type="project" value="UniProtKB-UniRule"/>
</dbReference>
<evidence type="ECO:0000256" key="3">
    <source>
        <dbReference type="ARBA" id="ARBA00004065"/>
    </source>
</evidence>
<dbReference type="PROSITE" id="PS51975">
    <property type="entry name" value="RNASE_H_2"/>
    <property type="match status" value="1"/>
</dbReference>
<dbReference type="HAMAP" id="MF_00052_A">
    <property type="entry name" value="RNase_HII_A"/>
    <property type="match status" value="1"/>
</dbReference>
<dbReference type="GO" id="GO:0005737">
    <property type="term" value="C:cytoplasm"/>
    <property type="evidence" value="ECO:0007669"/>
    <property type="project" value="UniProtKB-SubCell"/>
</dbReference>
<evidence type="ECO:0000256" key="2">
    <source>
        <dbReference type="ARBA" id="ARBA00001946"/>
    </source>
</evidence>
<dbReference type="InterPro" id="IPR004649">
    <property type="entry name" value="RNase_H2_suA"/>
</dbReference>
<keyword evidence="19" id="KW-1185">Reference proteome</keyword>
<dbReference type="Pfam" id="PF01351">
    <property type="entry name" value="RNase_HII"/>
    <property type="match status" value="1"/>
</dbReference>
<evidence type="ECO:0000256" key="11">
    <source>
        <dbReference type="ARBA" id="ARBA00022759"/>
    </source>
</evidence>
<dbReference type="RefSeq" id="WP_188876607.1">
    <property type="nucleotide sequence ID" value="NZ_BMOQ01000001.1"/>
</dbReference>
<evidence type="ECO:0000256" key="14">
    <source>
        <dbReference type="HAMAP-Rule" id="MF_00052"/>
    </source>
</evidence>
<dbReference type="NCBIfam" id="TIGR00729">
    <property type="entry name" value="ribonuclease HII"/>
    <property type="match status" value="1"/>
</dbReference>
<evidence type="ECO:0000256" key="12">
    <source>
        <dbReference type="ARBA" id="ARBA00022801"/>
    </source>
</evidence>
<keyword evidence="12 14" id="KW-0378">Hydrolase</keyword>
<keyword evidence="9 14" id="KW-0540">Nuclease</keyword>
<dbReference type="InterPro" id="IPR001352">
    <property type="entry name" value="RNase_HII/HIII"/>
</dbReference>
<comment type="subcellular location">
    <subcellularLocation>
        <location evidence="4 14">Cytoplasm</location>
    </subcellularLocation>
</comment>
<keyword evidence="13 14" id="KW-0464">Manganese</keyword>
<dbReference type="EC" id="3.1.26.4" evidence="6 14"/>
<feature type="binding site" evidence="14 15">
    <location>
        <position position="101"/>
    </location>
    <ligand>
        <name>a divalent metal cation</name>
        <dbReference type="ChEBI" id="CHEBI:60240"/>
    </ligand>
</feature>
<dbReference type="InterPro" id="IPR036397">
    <property type="entry name" value="RNaseH_sf"/>
</dbReference>
<evidence type="ECO:0000256" key="8">
    <source>
        <dbReference type="ARBA" id="ARBA00022490"/>
    </source>
</evidence>
<name>A0A830G770_9EURY</name>
<comment type="cofactor">
    <cofactor evidence="14 15">
        <name>Mn(2+)</name>
        <dbReference type="ChEBI" id="CHEBI:29035"/>
    </cofactor>
    <cofactor evidence="14 15">
        <name>Mg(2+)</name>
        <dbReference type="ChEBI" id="CHEBI:18420"/>
    </cofactor>
    <text evidence="14 15">Manganese or magnesium. Binds 1 divalent metal ion per monomer in the absence of substrate. May bind a second metal ion after substrate binding.</text>
</comment>
<protein>
    <recommendedName>
        <fullName evidence="7 14">Ribonuclease HII</fullName>
        <shortName evidence="14">RNase HII</shortName>
        <ecNumber evidence="6 14">3.1.26.4</ecNumber>
    </recommendedName>
</protein>
<dbReference type="InterPro" id="IPR023160">
    <property type="entry name" value="RNase_HII_hlx-loop-hlx_cap_dom"/>
</dbReference>
<feature type="domain" description="RNase H type-2" evidence="17">
    <location>
        <begin position="2"/>
        <end position="206"/>
    </location>
</feature>
<dbReference type="Proteomes" id="UP000608850">
    <property type="component" value="Unassembled WGS sequence"/>
</dbReference>
<reference evidence="18 19" key="1">
    <citation type="journal article" date="2019" name="Int. J. Syst. Evol. Microbiol.">
        <title>The Global Catalogue of Microorganisms (GCM) 10K type strain sequencing project: providing services to taxonomists for standard genome sequencing and annotation.</title>
        <authorList>
            <consortium name="The Broad Institute Genomics Platform"/>
            <consortium name="The Broad Institute Genome Sequencing Center for Infectious Disease"/>
            <person name="Wu L."/>
            <person name="Ma J."/>
        </authorList>
    </citation>
    <scope>NUCLEOTIDE SEQUENCE [LARGE SCALE GENOMIC DNA]</scope>
    <source>
        <strain evidence="18 19">JCM 16331</strain>
    </source>
</reference>
<dbReference type="GO" id="GO:0004523">
    <property type="term" value="F:RNA-DNA hybrid ribonuclease activity"/>
    <property type="evidence" value="ECO:0007669"/>
    <property type="project" value="UniProtKB-UniRule"/>
</dbReference>
<evidence type="ECO:0000256" key="7">
    <source>
        <dbReference type="ARBA" id="ARBA00019179"/>
    </source>
</evidence>
<feature type="binding site" evidence="14 15">
    <location>
        <position position="8"/>
    </location>
    <ligand>
        <name>a divalent metal cation</name>
        <dbReference type="ChEBI" id="CHEBI:60240"/>
    </ligand>
</feature>
<dbReference type="PANTHER" id="PTHR10954:SF23">
    <property type="entry name" value="RIBONUCLEASE"/>
    <property type="match status" value="1"/>
</dbReference>
<dbReference type="InterPro" id="IPR020787">
    <property type="entry name" value="RNase_HII_arc"/>
</dbReference>
<evidence type="ECO:0000256" key="16">
    <source>
        <dbReference type="RuleBase" id="RU003515"/>
    </source>
</evidence>
<dbReference type="Gene3D" id="1.10.10.460">
    <property type="entry name" value="Ribonuclease hii. Domain 2"/>
    <property type="match status" value="1"/>
</dbReference>
<gene>
    <name evidence="14" type="primary">rnhB</name>
    <name evidence="18" type="ORF">GCM10009021_02370</name>
</gene>
<evidence type="ECO:0000256" key="13">
    <source>
        <dbReference type="ARBA" id="ARBA00023211"/>
    </source>
</evidence>
<evidence type="ECO:0000256" key="4">
    <source>
        <dbReference type="ARBA" id="ARBA00004496"/>
    </source>
</evidence>
<evidence type="ECO:0000256" key="10">
    <source>
        <dbReference type="ARBA" id="ARBA00022723"/>
    </source>
</evidence>
<organism evidence="18 19">
    <name type="scientific">Halarchaeum nitratireducens</name>
    <dbReference type="NCBI Taxonomy" id="489913"/>
    <lineage>
        <taxon>Archaea</taxon>
        <taxon>Methanobacteriati</taxon>
        <taxon>Methanobacteriota</taxon>
        <taxon>Stenosarchaea group</taxon>
        <taxon>Halobacteria</taxon>
        <taxon>Halobacteriales</taxon>
        <taxon>Halobacteriaceae</taxon>
    </lineage>
</organism>
<dbReference type="PANTHER" id="PTHR10954">
    <property type="entry name" value="RIBONUCLEASE H2 SUBUNIT A"/>
    <property type="match status" value="1"/>
</dbReference>
<keyword evidence="11 14" id="KW-0255">Endonuclease</keyword>
<keyword evidence="8 14" id="KW-0963">Cytoplasm</keyword>
<evidence type="ECO:0000256" key="6">
    <source>
        <dbReference type="ARBA" id="ARBA00012180"/>
    </source>
</evidence>
<evidence type="ECO:0000256" key="9">
    <source>
        <dbReference type="ARBA" id="ARBA00022722"/>
    </source>
</evidence>
<dbReference type="Gene3D" id="3.30.420.10">
    <property type="entry name" value="Ribonuclease H-like superfamily/Ribonuclease H"/>
    <property type="match status" value="1"/>
</dbReference>
<comment type="cofactor">
    <cofactor evidence="2">
        <name>Mg(2+)</name>
        <dbReference type="ChEBI" id="CHEBI:18420"/>
    </cofactor>
</comment>
<sequence length="212" mass="22139">MTRRFGVDEAGKGPVLGSMFAAAVVCDPADLPAGVRDSKRLSPARRDELDAAIRDVADVGVAEVTVEEIDAPETDMNTLTVAAHARALAAVDYDGLAGVVDGGDVDAARFGRRVASRLDGDVDVVAEHGADDAHEIVGAASVVAKVARDDHVAALAEEYGDVGSGYPGDERTMAFLREHVSEHGTLPDPARESWRTCDDVLAAASQSALDDF</sequence>
<dbReference type="GO" id="GO:0006298">
    <property type="term" value="P:mismatch repair"/>
    <property type="evidence" value="ECO:0007669"/>
    <property type="project" value="TreeGrafter"/>
</dbReference>
<dbReference type="EMBL" id="BMOQ01000001">
    <property type="protein sequence ID" value="GGN06902.1"/>
    <property type="molecule type" value="Genomic_DNA"/>
</dbReference>
<dbReference type="InterPro" id="IPR012337">
    <property type="entry name" value="RNaseH-like_sf"/>
</dbReference>
<dbReference type="GO" id="GO:0032299">
    <property type="term" value="C:ribonuclease H2 complex"/>
    <property type="evidence" value="ECO:0007669"/>
    <property type="project" value="TreeGrafter"/>
</dbReference>